<evidence type="ECO:0000313" key="2">
    <source>
        <dbReference type="EMBL" id="KXU36757.1"/>
    </source>
</evidence>
<keyword evidence="1" id="KW-0732">Signal</keyword>
<evidence type="ECO:0008006" key="4">
    <source>
        <dbReference type="Google" id="ProtNLM"/>
    </source>
</evidence>
<dbReference type="STRING" id="1548208.AXK12_02995"/>
<dbReference type="EMBL" id="LSZP01000020">
    <property type="protein sequence ID" value="KXU36757.1"/>
    <property type="molecule type" value="Genomic_DNA"/>
</dbReference>
<evidence type="ECO:0000313" key="3">
    <source>
        <dbReference type="Proteomes" id="UP000071392"/>
    </source>
</evidence>
<sequence length="186" mass="19982">MALSLLAVLLPATCAQALPPEAQPGDLIFRRGTSLDSAVVLSVDGGEFSHVGMLLGAPGAWQVIHAVPSEVPGRDDGVVIDELAFFLDPARSQTHAVYHVQASPEQRAQAIEQALAARGLTFRLADPAGTYCTLLIWRAWLDAGLDLEVSFTPLTLPLMQGDYLLPGPLARSRHLRRGDPEQAQTR</sequence>
<evidence type="ECO:0000256" key="1">
    <source>
        <dbReference type="SAM" id="SignalP"/>
    </source>
</evidence>
<feature type="chain" id="PRO_5007299403" description="Permuted papain-like amidase YaeF/Yiix C92 family enzyme" evidence="1">
    <location>
        <begin position="18"/>
        <end position="186"/>
    </location>
</feature>
<dbReference type="AlphaFoldDB" id="A0A139SQE8"/>
<comment type="caution">
    <text evidence="2">The sequence shown here is derived from an EMBL/GenBank/DDBJ whole genome shotgun (WGS) entry which is preliminary data.</text>
</comment>
<dbReference type="Pfam" id="PF05708">
    <property type="entry name" value="Peptidase_C92"/>
    <property type="match status" value="1"/>
</dbReference>
<organism evidence="2 3">
    <name type="scientific">Cephaloticoccus capnophilus</name>
    <dbReference type="NCBI Taxonomy" id="1548208"/>
    <lineage>
        <taxon>Bacteria</taxon>
        <taxon>Pseudomonadati</taxon>
        <taxon>Verrucomicrobiota</taxon>
        <taxon>Opitutia</taxon>
        <taxon>Opitutales</taxon>
        <taxon>Opitutaceae</taxon>
        <taxon>Cephaloticoccus</taxon>
    </lineage>
</organism>
<dbReference type="InterPro" id="IPR038765">
    <property type="entry name" value="Papain-like_cys_pep_sf"/>
</dbReference>
<keyword evidence="3" id="KW-1185">Reference proteome</keyword>
<dbReference type="Gene3D" id="3.90.1720.10">
    <property type="entry name" value="endopeptidase domain like (from Nostoc punctiforme)"/>
    <property type="match status" value="1"/>
</dbReference>
<name>A0A139SQE8_9BACT</name>
<protein>
    <recommendedName>
        <fullName evidence="4">Permuted papain-like amidase YaeF/Yiix C92 family enzyme</fullName>
    </recommendedName>
</protein>
<reference evidence="2 3" key="1">
    <citation type="submission" date="2016-02" db="EMBL/GenBank/DDBJ databases">
        <authorList>
            <person name="Wen L."/>
            <person name="He K."/>
            <person name="Yang H."/>
        </authorList>
    </citation>
    <scope>NUCLEOTIDE SEQUENCE [LARGE SCALE GENOMIC DNA]</scope>
    <source>
        <strain evidence="2 3">CV41</strain>
    </source>
</reference>
<accession>A0A139SQE8</accession>
<feature type="signal peptide" evidence="1">
    <location>
        <begin position="1"/>
        <end position="17"/>
    </location>
</feature>
<dbReference type="InterPro" id="IPR024453">
    <property type="entry name" value="Peptidase_C92"/>
</dbReference>
<gene>
    <name evidence="2" type="ORF">AXK12_02995</name>
</gene>
<dbReference type="SUPFAM" id="SSF54001">
    <property type="entry name" value="Cysteine proteinases"/>
    <property type="match status" value="1"/>
</dbReference>
<proteinExistence type="predicted"/>
<dbReference type="Proteomes" id="UP000071392">
    <property type="component" value="Unassembled WGS sequence"/>
</dbReference>